<dbReference type="GO" id="GO:0005737">
    <property type="term" value="C:cytoplasm"/>
    <property type="evidence" value="ECO:0007669"/>
    <property type="project" value="TreeGrafter"/>
</dbReference>
<keyword evidence="4" id="KW-0413">Isomerase</keyword>
<reference evidence="7" key="1">
    <citation type="submission" date="2016-06" db="EMBL/GenBank/DDBJ databases">
        <authorList>
            <person name="Cuomo C."/>
            <person name="Litvintseva A."/>
            <person name="Heitman J."/>
            <person name="Chen Y."/>
            <person name="Sun S."/>
            <person name="Springer D."/>
            <person name="Dromer F."/>
            <person name="Young S."/>
            <person name="Zeng Q."/>
            <person name="Chapman S."/>
            <person name="Gujja S."/>
            <person name="Saif S."/>
            <person name="Birren B."/>
        </authorList>
    </citation>
    <scope>NUCLEOTIDE SEQUENCE</scope>
    <source>
        <strain evidence="7">CBS 7841</strain>
    </source>
</reference>
<feature type="compositionally biased region" description="Low complexity" evidence="5">
    <location>
        <begin position="185"/>
        <end position="203"/>
    </location>
</feature>
<proteinExistence type="predicted"/>
<feature type="compositionally biased region" description="Polar residues" evidence="5">
    <location>
        <begin position="215"/>
        <end position="227"/>
    </location>
</feature>
<organism evidence="7 8">
    <name type="scientific">Cryptococcus depauperatus CBS 7841</name>
    <dbReference type="NCBI Taxonomy" id="1295531"/>
    <lineage>
        <taxon>Eukaryota</taxon>
        <taxon>Fungi</taxon>
        <taxon>Dikarya</taxon>
        <taxon>Basidiomycota</taxon>
        <taxon>Agaricomycotina</taxon>
        <taxon>Tremellomycetes</taxon>
        <taxon>Tremellales</taxon>
        <taxon>Cryptococcaceae</taxon>
        <taxon>Cryptococcus</taxon>
    </lineage>
</organism>
<feature type="region of interest" description="Disordered" evidence="5">
    <location>
        <begin position="313"/>
        <end position="438"/>
    </location>
</feature>
<dbReference type="RefSeq" id="XP_066069894.1">
    <property type="nucleotide sequence ID" value="XM_066213797.1"/>
</dbReference>
<dbReference type="EC" id="5.2.1.8" evidence="2"/>
<comment type="catalytic activity">
    <reaction evidence="1">
        <text>[protein]-peptidylproline (omega=180) = [protein]-peptidylproline (omega=0)</text>
        <dbReference type="Rhea" id="RHEA:16237"/>
        <dbReference type="Rhea" id="RHEA-COMP:10747"/>
        <dbReference type="Rhea" id="RHEA-COMP:10748"/>
        <dbReference type="ChEBI" id="CHEBI:83833"/>
        <dbReference type="ChEBI" id="CHEBI:83834"/>
        <dbReference type="EC" id="5.2.1.8"/>
    </reaction>
</comment>
<dbReference type="InterPro" id="IPR002130">
    <property type="entry name" value="Cyclophilin-type_PPIase_dom"/>
</dbReference>
<evidence type="ECO:0000313" key="8">
    <source>
        <dbReference type="Proteomes" id="UP000094043"/>
    </source>
</evidence>
<feature type="compositionally biased region" description="Basic residues" evidence="5">
    <location>
        <begin position="230"/>
        <end position="239"/>
    </location>
</feature>
<evidence type="ECO:0000313" key="7">
    <source>
        <dbReference type="EMBL" id="WVN89194.1"/>
    </source>
</evidence>
<evidence type="ECO:0000259" key="6">
    <source>
        <dbReference type="PROSITE" id="PS50072"/>
    </source>
</evidence>
<dbReference type="GeneID" id="91088621"/>
<evidence type="ECO:0000256" key="5">
    <source>
        <dbReference type="SAM" id="MobiDB-lite"/>
    </source>
</evidence>
<dbReference type="Pfam" id="PF00160">
    <property type="entry name" value="Pro_isomerase"/>
    <property type="match status" value="1"/>
</dbReference>
<dbReference type="Proteomes" id="UP000094043">
    <property type="component" value="Chromosome 5"/>
</dbReference>
<dbReference type="FunFam" id="2.40.100.10:FF:000025">
    <property type="entry name" value="Peptidyl-prolyl cis-trans isomerase CYP19-2"/>
    <property type="match status" value="1"/>
</dbReference>
<dbReference type="KEGG" id="cdep:91088621"/>
<reference evidence="7" key="2">
    <citation type="journal article" date="2022" name="Elife">
        <title>Obligate sexual reproduction of a homothallic fungus closely related to the Cryptococcus pathogenic species complex.</title>
        <authorList>
            <person name="Passer A.R."/>
            <person name="Clancey S.A."/>
            <person name="Shea T."/>
            <person name="David-Palma M."/>
            <person name="Averette A.F."/>
            <person name="Boekhout T."/>
            <person name="Porcel B.M."/>
            <person name="Nowrousian M."/>
            <person name="Cuomo C.A."/>
            <person name="Sun S."/>
            <person name="Heitman J."/>
            <person name="Coelho M.A."/>
        </authorList>
    </citation>
    <scope>NUCLEOTIDE SEQUENCE</scope>
    <source>
        <strain evidence="7">CBS 7841</strain>
    </source>
</reference>
<gene>
    <name evidence="7" type="ORF">L203_104411</name>
</gene>
<dbReference type="EMBL" id="CP143788">
    <property type="protein sequence ID" value="WVN89194.1"/>
    <property type="molecule type" value="Genomic_DNA"/>
</dbReference>
<feature type="compositionally biased region" description="Basic and acidic residues" evidence="5">
    <location>
        <begin position="408"/>
        <end position="420"/>
    </location>
</feature>
<protein>
    <recommendedName>
        <fullName evidence="2">peptidylprolyl isomerase</fullName>
        <ecNumber evidence="2">5.2.1.8</ecNumber>
    </recommendedName>
</protein>
<keyword evidence="8" id="KW-1185">Reference proteome</keyword>
<sequence>MPINPRVFFDFSVENKPLGRVVFELFADIVPKTAENFRALCTGEKGISHLSSRPLHYKRSIIHRVIEGFMIQGGDFTKHTGSGGESIYGQTFEDERLQGDGCDVNEKGLLVMANRGPNTNGSQYFVTLAPATHLTGKHVVFGRVVFGLEHIMEIGELPTDDRNRPLSSVVISHCGELEYRRPVPRIRSPSTTPSRPLSPSRSPSPRRRSKKHADSGSNANSDGFNENYSRHKRHKRGKSSRKEGRRSKSELKNQEEETLEELDARLEREENELLEKERVTKLVAMKKQLEEERQRIREEGGVIYKGRGNMRFIDPETAKHPTLSQHRIRTHSSNYSRQRPIYEKHNLDRPGRYSRYQEMKGNKRERENTKEKLEKDMDRWQHDRSQMDQSLERKRFQQAKGTQNHKRRDNESPEKIEKVRPASVTRSESSDMVLEADD</sequence>
<feature type="compositionally biased region" description="Basic and acidic residues" evidence="5">
    <location>
        <begin position="340"/>
        <end position="395"/>
    </location>
</feature>
<dbReference type="InterPro" id="IPR029000">
    <property type="entry name" value="Cyclophilin-like_dom_sf"/>
</dbReference>
<accession>A0AAJ8JVP2</accession>
<dbReference type="GO" id="GO:0016018">
    <property type="term" value="F:cyclosporin A binding"/>
    <property type="evidence" value="ECO:0007669"/>
    <property type="project" value="TreeGrafter"/>
</dbReference>
<keyword evidence="3" id="KW-0697">Rotamase</keyword>
<dbReference type="GO" id="GO:0003755">
    <property type="term" value="F:peptidyl-prolyl cis-trans isomerase activity"/>
    <property type="evidence" value="ECO:0007669"/>
    <property type="project" value="UniProtKB-KW"/>
</dbReference>
<dbReference type="SUPFAM" id="SSF50891">
    <property type="entry name" value="Cyclophilin-like"/>
    <property type="match status" value="1"/>
</dbReference>
<evidence type="ECO:0000256" key="1">
    <source>
        <dbReference type="ARBA" id="ARBA00000971"/>
    </source>
</evidence>
<dbReference type="GO" id="GO:0006457">
    <property type="term" value="P:protein folding"/>
    <property type="evidence" value="ECO:0007669"/>
    <property type="project" value="TreeGrafter"/>
</dbReference>
<evidence type="ECO:0000256" key="2">
    <source>
        <dbReference type="ARBA" id="ARBA00013194"/>
    </source>
</evidence>
<evidence type="ECO:0000256" key="4">
    <source>
        <dbReference type="ARBA" id="ARBA00023235"/>
    </source>
</evidence>
<dbReference type="PROSITE" id="PS50072">
    <property type="entry name" value="CSA_PPIASE_2"/>
    <property type="match status" value="1"/>
</dbReference>
<dbReference type="PANTHER" id="PTHR11071">
    <property type="entry name" value="PEPTIDYL-PROLYL CIS-TRANS ISOMERASE"/>
    <property type="match status" value="1"/>
</dbReference>
<dbReference type="AlphaFoldDB" id="A0AAJ8JVP2"/>
<evidence type="ECO:0000256" key="3">
    <source>
        <dbReference type="ARBA" id="ARBA00023110"/>
    </source>
</evidence>
<feature type="region of interest" description="Disordered" evidence="5">
    <location>
        <begin position="181"/>
        <end position="260"/>
    </location>
</feature>
<dbReference type="PANTHER" id="PTHR11071:SF561">
    <property type="entry name" value="PEPTIDYL-PROLYL CIS-TRANS ISOMERASE D-RELATED"/>
    <property type="match status" value="1"/>
</dbReference>
<name>A0AAJ8JVP2_9TREE</name>
<reference evidence="7" key="3">
    <citation type="submission" date="2024-01" db="EMBL/GenBank/DDBJ databases">
        <authorList>
            <person name="Coelho M.A."/>
            <person name="David-Palma M."/>
            <person name="Shea T."/>
            <person name="Sun S."/>
            <person name="Cuomo C.A."/>
            <person name="Heitman J."/>
        </authorList>
    </citation>
    <scope>NUCLEOTIDE SEQUENCE</scope>
    <source>
        <strain evidence="7">CBS 7841</strain>
    </source>
</reference>
<feature type="domain" description="PPIase cyclophilin-type" evidence="6">
    <location>
        <begin position="8"/>
        <end position="176"/>
    </location>
</feature>
<dbReference type="Gene3D" id="2.40.100.10">
    <property type="entry name" value="Cyclophilin-like"/>
    <property type="match status" value="1"/>
</dbReference>
<dbReference type="PRINTS" id="PR00153">
    <property type="entry name" value="CSAPPISMRASE"/>
</dbReference>
<feature type="compositionally biased region" description="Basic and acidic residues" evidence="5">
    <location>
        <begin position="240"/>
        <end position="255"/>
    </location>
</feature>